<dbReference type="PROSITE" id="PS51186">
    <property type="entry name" value="GNAT"/>
    <property type="match status" value="1"/>
</dbReference>
<gene>
    <name evidence="2" type="ORF">SAMN05216323_100462</name>
</gene>
<dbReference type="GO" id="GO:0016747">
    <property type="term" value="F:acyltransferase activity, transferring groups other than amino-acyl groups"/>
    <property type="evidence" value="ECO:0007669"/>
    <property type="project" value="InterPro"/>
</dbReference>
<evidence type="ECO:0000259" key="1">
    <source>
        <dbReference type="PROSITE" id="PS51186"/>
    </source>
</evidence>
<reference evidence="2 3" key="1">
    <citation type="submission" date="2016-09" db="EMBL/GenBank/DDBJ databases">
        <authorList>
            <person name="Capua I."/>
            <person name="De Benedictis P."/>
            <person name="Joannis T."/>
            <person name="Lombin L.H."/>
            <person name="Cattoli G."/>
        </authorList>
    </citation>
    <scope>NUCLEOTIDE SEQUENCE [LARGE SCALE GENOMIC DNA]</scope>
    <source>
        <strain evidence="2 3">A7P-90m</strain>
    </source>
</reference>
<evidence type="ECO:0000313" key="3">
    <source>
        <dbReference type="Proteomes" id="UP000199452"/>
    </source>
</evidence>
<protein>
    <submittedName>
        <fullName evidence="2">Ribosomal protein S18 acetylase RimI</fullName>
    </submittedName>
</protein>
<dbReference type="CDD" id="cd04301">
    <property type="entry name" value="NAT_SF"/>
    <property type="match status" value="1"/>
</dbReference>
<sequence length="151" mass="16560">MGNIVVRPVEISELGLVYQLDRQAFGDNCYPPFVLRQLYDVHGDLFQVALINDSLVGYVIGAVETGGSSAWILALTTDDGCRNVGIATALLTEIVGHLHKQQISSIKLTVAEGNVAAIHLYCDKFSFTIARKVENYFGENTPRLLLQHKGI</sequence>
<dbReference type="Proteomes" id="UP000199452">
    <property type="component" value="Unassembled WGS sequence"/>
</dbReference>
<keyword evidence="3" id="KW-1185">Reference proteome</keyword>
<keyword evidence="2" id="KW-0689">Ribosomal protein</keyword>
<proteinExistence type="predicted"/>
<dbReference type="Gene3D" id="3.40.630.30">
    <property type="match status" value="1"/>
</dbReference>
<keyword evidence="2" id="KW-0687">Ribonucleoprotein</keyword>
<dbReference type="GO" id="GO:0005840">
    <property type="term" value="C:ribosome"/>
    <property type="evidence" value="ECO:0007669"/>
    <property type="project" value="UniProtKB-KW"/>
</dbReference>
<organism evidence="2 3">
    <name type="scientific">Williamwhitmania taraxaci</name>
    <dbReference type="NCBI Taxonomy" id="1640674"/>
    <lineage>
        <taxon>Bacteria</taxon>
        <taxon>Pseudomonadati</taxon>
        <taxon>Bacteroidota</taxon>
        <taxon>Bacteroidia</taxon>
        <taxon>Bacteroidales</taxon>
        <taxon>Williamwhitmaniaceae</taxon>
        <taxon>Williamwhitmania</taxon>
    </lineage>
</organism>
<dbReference type="RefSeq" id="WP_092435042.1">
    <property type="nucleotide sequence ID" value="NZ_FMYP01000004.1"/>
</dbReference>
<dbReference type="SUPFAM" id="SSF55729">
    <property type="entry name" value="Acyl-CoA N-acyltransferases (Nat)"/>
    <property type="match status" value="1"/>
</dbReference>
<dbReference type="STRING" id="1640674.SAMN05216323_100462"/>
<accession>A0A1G6GW46</accession>
<dbReference type="AlphaFoldDB" id="A0A1G6GW46"/>
<dbReference type="InterPro" id="IPR016181">
    <property type="entry name" value="Acyl_CoA_acyltransferase"/>
</dbReference>
<name>A0A1G6GW46_9BACT</name>
<dbReference type="OrthoDB" id="5292888at2"/>
<evidence type="ECO:0000313" key="2">
    <source>
        <dbReference type="EMBL" id="SDB85905.1"/>
    </source>
</evidence>
<dbReference type="Pfam" id="PF00583">
    <property type="entry name" value="Acetyltransf_1"/>
    <property type="match status" value="1"/>
</dbReference>
<dbReference type="EMBL" id="FMYP01000004">
    <property type="protein sequence ID" value="SDB85905.1"/>
    <property type="molecule type" value="Genomic_DNA"/>
</dbReference>
<feature type="domain" description="N-acetyltransferase" evidence="1">
    <location>
        <begin position="4"/>
        <end position="151"/>
    </location>
</feature>
<dbReference type="InterPro" id="IPR000182">
    <property type="entry name" value="GNAT_dom"/>
</dbReference>